<dbReference type="PROSITE" id="PS51054">
    <property type="entry name" value="ORANGE"/>
    <property type="match status" value="1"/>
</dbReference>
<protein>
    <submittedName>
        <fullName evidence="9">Hairy-2 protein</fullName>
    </submittedName>
</protein>
<feature type="domain" description="Orange" evidence="8">
    <location>
        <begin position="63"/>
        <end position="96"/>
    </location>
</feature>
<evidence type="ECO:0000256" key="2">
    <source>
        <dbReference type="ARBA" id="ARBA00023015"/>
    </source>
</evidence>
<dbReference type="Gene3D" id="4.10.280.10">
    <property type="entry name" value="Helix-loop-helix DNA-binding domain"/>
    <property type="match status" value="1"/>
</dbReference>
<dbReference type="Pfam" id="PF00010">
    <property type="entry name" value="HLH"/>
    <property type="match status" value="1"/>
</dbReference>
<dbReference type="SUPFAM" id="SSF47459">
    <property type="entry name" value="HLH, helix-loop-helix DNA-binding domain"/>
    <property type="match status" value="1"/>
</dbReference>
<evidence type="ECO:0000256" key="4">
    <source>
        <dbReference type="ARBA" id="ARBA00023163"/>
    </source>
</evidence>
<dbReference type="Gene3D" id="6.10.250.980">
    <property type="match status" value="1"/>
</dbReference>
<dbReference type="SUPFAM" id="SSF158457">
    <property type="entry name" value="Orange domain-like"/>
    <property type="match status" value="1"/>
</dbReference>
<evidence type="ECO:0000256" key="3">
    <source>
        <dbReference type="ARBA" id="ARBA00023125"/>
    </source>
</evidence>
<name>F2QAG3_NARAN</name>
<reference evidence="9" key="1">
    <citation type="journal article" date="2011" name="Evodevo">
        <title>Expression of myriapod pair rule gene orthologs.</title>
        <authorList>
            <person name="Janssen R."/>
            <person name="Budd G.E."/>
            <person name="Prpic N.M."/>
            <person name="Damen W.G."/>
        </authorList>
    </citation>
    <scope>NUCLEOTIDE SEQUENCE</scope>
</reference>
<dbReference type="AlphaFoldDB" id="F2QAG3"/>
<evidence type="ECO:0000256" key="5">
    <source>
        <dbReference type="ARBA" id="ARBA00023242"/>
    </source>
</evidence>
<feature type="compositionally biased region" description="Low complexity" evidence="6">
    <location>
        <begin position="189"/>
        <end position="215"/>
    </location>
</feature>
<dbReference type="InterPro" id="IPR050370">
    <property type="entry name" value="HES_HEY"/>
</dbReference>
<dbReference type="InterPro" id="IPR003650">
    <property type="entry name" value="Orange_dom"/>
</dbReference>
<feature type="non-terminal residue" evidence="9">
    <location>
        <position position="1"/>
    </location>
</feature>
<dbReference type="Pfam" id="PF07527">
    <property type="entry name" value="Hairy_orange"/>
    <property type="match status" value="1"/>
</dbReference>
<evidence type="ECO:0000256" key="6">
    <source>
        <dbReference type="SAM" id="MobiDB-lite"/>
    </source>
</evidence>
<keyword evidence="5" id="KW-0539">Nucleus</keyword>
<dbReference type="PROSITE" id="PS50888">
    <property type="entry name" value="BHLH"/>
    <property type="match status" value="1"/>
</dbReference>
<feature type="region of interest" description="Disordered" evidence="6">
    <location>
        <begin position="189"/>
        <end position="228"/>
    </location>
</feature>
<evidence type="ECO:0000256" key="1">
    <source>
        <dbReference type="ARBA" id="ARBA00004123"/>
    </source>
</evidence>
<dbReference type="GO" id="GO:0005634">
    <property type="term" value="C:nucleus"/>
    <property type="evidence" value="ECO:0007669"/>
    <property type="project" value="UniProtKB-SubCell"/>
</dbReference>
<keyword evidence="3" id="KW-0238">DNA-binding</keyword>
<keyword evidence="2" id="KW-0805">Transcription regulation</keyword>
<dbReference type="SMART" id="SM00511">
    <property type="entry name" value="ORANGE"/>
    <property type="match status" value="1"/>
</dbReference>
<evidence type="ECO:0000259" key="8">
    <source>
        <dbReference type="PROSITE" id="PS51054"/>
    </source>
</evidence>
<keyword evidence="4" id="KW-0804">Transcription</keyword>
<dbReference type="GO" id="GO:0003677">
    <property type="term" value="F:DNA binding"/>
    <property type="evidence" value="ECO:0007669"/>
    <property type="project" value="UniProtKB-KW"/>
</dbReference>
<evidence type="ECO:0000313" key="9">
    <source>
        <dbReference type="EMBL" id="CBX36137.1"/>
    </source>
</evidence>
<dbReference type="InterPro" id="IPR036638">
    <property type="entry name" value="HLH_DNA-bd_sf"/>
</dbReference>
<evidence type="ECO:0000259" key="7">
    <source>
        <dbReference type="PROSITE" id="PS50888"/>
    </source>
</evidence>
<gene>
    <name evidence="9" type="primary">h2</name>
</gene>
<dbReference type="InterPro" id="IPR011598">
    <property type="entry name" value="bHLH_dom"/>
</dbReference>
<proteinExistence type="evidence at transcript level"/>
<sequence length="374" mass="40092">ARINHCLLELKSLILEALKKDPARHSKLEKADILEMTVRHLQNVQRQQMALAVATDPSVMTKFRAGFNECAAEVARYVARIDGADAAVRQRLLNHLGHCLTGLNSLSPAQAFGCLVPGLPTFAAPTLSLVAPVHVDFPAQQQQQQQTAPPFATTDNSASRLLYNIQSLQLFPGRLQGNDVTFLLPTSQTTCPPTATPSSVSSTSISPSDNTNSDSKTIGAPSSIPPTGSTFLTMIGRQQQPSMATAIQRPLPTSTAVPYSCNPEQEDRRTPSAFVVVPKSVVPQGQSCCTQEDLYGFTDASDSDGCIDAHDGDVLSSDEESVEGGVATSSVPVFKNHEALDGKTQTEAYDLSQPSTSNVGPCCLPESDKMWRPW</sequence>
<dbReference type="EMBL" id="FR715033">
    <property type="protein sequence ID" value="CBX36137.1"/>
    <property type="molecule type" value="mRNA"/>
</dbReference>
<accession>F2QAG3</accession>
<dbReference type="PANTHER" id="PTHR10985">
    <property type="entry name" value="BASIC HELIX-LOOP-HELIX TRANSCRIPTION FACTOR, HES-RELATED"/>
    <property type="match status" value="1"/>
</dbReference>
<dbReference type="GO" id="GO:0046983">
    <property type="term" value="F:protein dimerization activity"/>
    <property type="evidence" value="ECO:0007669"/>
    <property type="project" value="InterPro"/>
</dbReference>
<feature type="domain" description="BHLH" evidence="7">
    <location>
        <begin position="1"/>
        <end position="44"/>
    </location>
</feature>
<comment type="subcellular location">
    <subcellularLocation>
        <location evidence="1">Nucleus</location>
    </subcellularLocation>
</comment>
<organism evidence="9">
    <name type="scientific">Narceus annularis</name>
    <name type="common">Millipede</name>
    <dbReference type="NCBI Taxonomy" id="174156"/>
    <lineage>
        <taxon>Eukaryota</taxon>
        <taxon>Metazoa</taxon>
        <taxon>Ecdysozoa</taxon>
        <taxon>Arthropoda</taxon>
        <taxon>Myriapoda</taxon>
        <taxon>Diplopoda</taxon>
        <taxon>Helminthomorpha</taxon>
        <taxon>Spirobolidae</taxon>
        <taxon>Narceus</taxon>
    </lineage>
</organism>
<dbReference type="SMART" id="SM00353">
    <property type="entry name" value="HLH"/>
    <property type="match status" value="1"/>
</dbReference>
<dbReference type="GO" id="GO:0006355">
    <property type="term" value="P:regulation of DNA-templated transcription"/>
    <property type="evidence" value="ECO:0007669"/>
    <property type="project" value="InterPro"/>
</dbReference>